<keyword evidence="2" id="KW-1185">Reference proteome</keyword>
<organism evidence="1 2">
    <name type="scientific">Forsythia ovata</name>
    <dbReference type="NCBI Taxonomy" id="205694"/>
    <lineage>
        <taxon>Eukaryota</taxon>
        <taxon>Viridiplantae</taxon>
        <taxon>Streptophyta</taxon>
        <taxon>Embryophyta</taxon>
        <taxon>Tracheophyta</taxon>
        <taxon>Spermatophyta</taxon>
        <taxon>Magnoliopsida</taxon>
        <taxon>eudicotyledons</taxon>
        <taxon>Gunneridae</taxon>
        <taxon>Pentapetalae</taxon>
        <taxon>asterids</taxon>
        <taxon>lamiids</taxon>
        <taxon>Lamiales</taxon>
        <taxon>Oleaceae</taxon>
        <taxon>Forsythieae</taxon>
        <taxon>Forsythia</taxon>
    </lineage>
</organism>
<proteinExistence type="predicted"/>
<name>A0ABD1RM36_9LAMI</name>
<evidence type="ECO:0000313" key="1">
    <source>
        <dbReference type="EMBL" id="KAL2489467.1"/>
    </source>
</evidence>
<evidence type="ECO:0000313" key="2">
    <source>
        <dbReference type="Proteomes" id="UP001604277"/>
    </source>
</evidence>
<dbReference type="Proteomes" id="UP001604277">
    <property type="component" value="Unassembled WGS sequence"/>
</dbReference>
<accession>A0ABD1RM36</accession>
<sequence>MTLEERLKSPSFRSVERERVGGRGLPELIADVYCFFPEKSQVVDGVTSTALSVDLPIMTIVKRRQIDYSRLLEQVEEASPKEAIGYHVEAELAQVDEASPKEVVSSQCEVIYLINILISNSRRLRRQALKRCLTLLSIQIEKPSPKDVLVSPVEVICLINLLLNSSYKLERKALKRCLLSSLVNSSRKASSKEVIGFTDEVVYLTNLFVNSSCVMWRQFLKR</sequence>
<dbReference type="AlphaFoldDB" id="A0ABD1RM36"/>
<reference evidence="2" key="1">
    <citation type="submission" date="2024-07" db="EMBL/GenBank/DDBJ databases">
        <title>Two chromosome-level genome assemblies of Korean endemic species Abeliophyllum distichum and Forsythia ovata (Oleaceae).</title>
        <authorList>
            <person name="Jang H."/>
        </authorList>
    </citation>
    <scope>NUCLEOTIDE SEQUENCE [LARGE SCALE GENOMIC DNA]</scope>
</reference>
<comment type="caution">
    <text evidence="1">The sequence shown here is derived from an EMBL/GenBank/DDBJ whole genome shotgun (WGS) entry which is preliminary data.</text>
</comment>
<dbReference type="EMBL" id="JBFOLJ010000012">
    <property type="protein sequence ID" value="KAL2489467.1"/>
    <property type="molecule type" value="Genomic_DNA"/>
</dbReference>
<protein>
    <submittedName>
        <fullName evidence="1">Uncharacterized protein</fullName>
    </submittedName>
</protein>
<gene>
    <name evidence="1" type="ORF">Fot_42759</name>
</gene>